<accession>A0ABT6Y272</accession>
<dbReference type="PROSITE" id="PS50042">
    <property type="entry name" value="CNMP_BINDING_3"/>
    <property type="match status" value="1"/>
</dbReference>
<dbReference type="InterPro" id="IPR000595">
    <property type="entry name" value="cNMP-bd_dom"/>
</dbReference>
<evidence type="ECO:0000313" key="2">
    <source>
        <dbReference type="EMBL" id="MDI9857673.1"/>
    </source>
</evidence>
<dbReference type="InterPro" id="IPR014710">
    <property type="entry name" value="RmlC-like_jellyroll"/>
</dbReference>
<feature type="domain" description="Cyclic nucleotide-binding" evidence="1">
    <location>
        <begin position="12"/>
        <end position="115"/>
    </location>
</feature>
<keyword evidence="3" id="KW-1185">Reference proteome</keyword>
<dbReference type="SUPFAM" id="SSF51206">
    <property type="entry name" value="cAMP-binding domain-like"/>
    <property type="match status" value="1"/>
</dbReference>
<dbReference type="InterPro" id="IPR018490">
    <property type="entry name" value="cNMP-bd_dom_sf"/>
</dbReference>
<dbReference type="Proteomes" id="UP001236507">
    <property type="component" value="Unassembled WGS sequence"/>
</dbReference>
<sequence>MYTHIRKVVSQFVSEFTKEELDLIEKNFYPKKLGKNEHLLQVGDVAKEVFFINKGIMRNYVPVVNKGQITNYFAEESMFNTSAVSFFSQQPSYEAVQAIEPCEGLAIQYEDLQKLYDRFHNWERLGRLFLQAILMQQDLRLRWFIEKSANERYEAFLQTYPHLMQRIPQYHIASYLGITPESLSRLRSRSHKISADKI</sequence>
<organism evidence="2 3">
    <name type="scientific">Flectobacillus roseus</name>
    <dbReference type="NCBI Taxonomy" id="502259"/>
    <lineage>
        <taxon>Bacteria</taxon>
        <taxon>Pseudomonadati</taxon>
        <taxon>Bacteroidota</taxon>
        <taxon>Cytophagia</taxon>
        <taxon>Cytophagales</taxon>
        <taxon>Flectobacillaceae</taxon>
        <taxon>Flectobacillus</taxon>
    </lineage>
</organism>
<dbReference type="EMBL" id="JASHIF010000002">
    <property type="protein sequence ID" value="MDI9857673.1"/>
    <property type="molecule type" value="Genomic_DNA"/>
</dbReference>
<dbReference type="CDD" id="cd00038">
    <property type="entry name" value="CAP_ED"/>
    <property type="match status" value="1"/>
</dbReference>
<evidence type="ECO:0000313" key="3">
    <source>
        <dbReference type="Proteomes" id="UP001236507"/>
    </source>
</evidence>
<protein>
    <submittedName>
        <fullName evidence="2">Crp/Fnr family transcriptional regulator</fullName>
    </submittedName>
</protein>
<dbReference type="Gene3D" id="2.60.120.10">
    <property type="entry name" value="Jelly Rolls"/>
    <property type="match status" value="1"/>
</dbReference>
<proteinExistence type="predicted"/>
<dbReference type="RefSeq" id="WP_095163196.1">
    <property type="nucleotide sequence ID" value="NZ_JASHIF010000002.1"/>
</dbReference>
<reference evidence="2 3" key="1">
    <citation type="submission" date="2023-05" db="EMBL/GenBank/DDBJ databases">
        <title>Novel species of genus Flectobacillus isolated from stream in China.</title>
        <authorList>
            <person name="Lu H."/>
        </authorList>
    </citation>
    <scope>NUCLEOTIDE SEQUENCE [LARGE SCALE GENOMIC DNA]</scope>
    <source>
        <strain evidence="2 3">KCTC 42575</strain>
    </source>
</reference>
<gene>
    <name evidence="2" type="ORF">QM524_00505</name>
</gene>
<dbReference type="Pfam" id="PF00027">
    <property type="entry name" value="cNMP_binding"/>
    <property type="match status" value="1"/>
</dbReference>
<name>A0ABT6Y272_9BACT</name>
<comment type="caution">
    <text evidence="2">The sequence shown here is derived from an EMBL/GenBank/DDBJ whole genome shotgun (WGS) entry which is preliminary data.</text>
</comment>
<evidence type="ECO:0000259" key="1">
    <source>
        <dbReference type="PROSITE" id="PS50042"/>
    </source>
</evidence>